<protein>
    <submittedName>
        <fullName evidence="1">Uncharacterized protein</fullName>
    </submittedName>
</protein>
<dbReference type="EMBL" id="JAUSYY010000001">
    <property type="protein sequence ID" value="MDQ0895423.1"/>
    <property type="molecule type" value="Genomic_DNA"/>
</dbReference>
<evidence type="ECO:0000313" key="1">
    <source>
        <dbReference type="EMBL" id="MDQ0895423.1"/>
    </source>
</evidence>
<comment type="caution">
    <text evidence="1">The sequence shown here is derived from an EMBL/GenBank/DDBJ whole genome shotgun (WGS) entry which is preliminary data.</text>
</comment>
<proteinExistence type="predicted"/>
<reference evidence="1 2" key="1">
    <citation type="submission" date="2023-07" db="EMBL/GenBank/DDBJ databases">
        <title>Comparative genomics of wheat-associated soil bacteria to identify genetic determinants of phenazine resistance.</title>
        <authorList>
            <person name="Mouncey N."/>
        </authorList>
    </citation>
    <scope>NUCLEOTIDE SEQUENCE [LARGE SCALE GENOMIC DNA]</scope>
    <source>
        <strain evidence="1 2">V3I3</strain>
    </source>
</reference>
<name>A0ABU0RBH2_9MICO</name>
<keyword evidence="2" id="KW-1185">Reference proteome</keyword>
<organism evidence="1 2">
    <name type="scientific">Agromyces ramosus</name>
    <dbReference type="NCBI Taxonomy" id="33879"/>
    <lineage>
        <taxon>Bacteria</taxon>
        <taxon>Bacillati</taxon>
        <taxon>Actinomycetota</taxon>
        <taxon>Actinomycetes</taxon>
        <taxon>Micrococcales</taxon>
        <taxon>Microbacteriaceae</taxon>
        <taxon>Agromyces</taxon>
    </lineage>
</organism>
<evidence type="ECO:0000313" key="2">
    <source>
        <dbReference type="Proteomes" id="UP001239083"/>
    </source>
</evidence>
<sequence length="45" mass="4642">MSGLKKKPTESIAATPGRRGITVTRKAYAAAASARPGNHHLNAIA</sequence>
<gene>
    <name evidence="1" type="ORF">QFZ26_002978</name>
</gene>
<dbReference type="Proteomes" id="UP001239083">
    <property type="component" value="Unassembled WGS sequence"/>
</dbReference>
<accession>A0ABU0RBH2</accession>
<dbReference type="RefSeq" id="WP_307043488.1">
    <property type="nucleotide sequence ID" value="NZ_JAUSYY010000001.1"/>
</dbReference>